<comment type="caution">
    <text evidence="1">The sequence shown here is derived from an EMBL/GenBank/DDBJ whole genome shotgun (WGS) entry which is preliminary data.</text>
</comment>
<dbReference type="PANTHER" id="PTHR10622:SF12">
    <property type="entry name" value="HET DOMAIN-CONTAINING PROTEIN"/>
    <property type="match status" value="1"/>
</dbReference>
<evidence type="ECO:0000313" key="1">
    <source>
        <dbReference type="EMBL" id="KAK7464404.1"/>
    </source>
</evidence>
<evidence type="ECO:0008006" key="3">
    <source>
        <dbReference type="Google" id="ProtNLM"/>
    </source>
</evidence>
<organism evidence="1 2">
    <name type="scientific">Marasmiellus scandens</name>
    <dbReference type="NCBI Taxonomy" id="2682957"/>
    <lineage>
        <taxon>Eukaryota</taxon>
        <taxon>Fungi</taxon>
        <taxon>Dikarya</taxon>
        <taxon>Basidiomycota</taxon>
        <taxon>Agaricomycotina</taxon>
        <taxon>Agaricomycetes</taxon>
        <taxon>Agaricomycetidae</taxon>
        <taxon>Agaricales</taxon>
        <taxon>Marasmiineae</taxon>
        <taxon>Omphalotaceae</taxon>
        <taxon>Marasmiellus</taxon>
    </lineage>
</organism>
<dbReference type="EMBL" id="JBANRG010000008">
    <property type="protein sequence ID" value="KAK7464404.1"/>
    <property type="molecule type" value="Genomic_DNA"/>
</dbReference>
<dbReference type="Gene3D" id="2.60.270.20">
    <property type="entry name" value="Cytolysin/lectin"/>
    <property type="match status" value="1"/>
</dbReference>
<dbReference type="InterPro" id="IPR015926">
    <property type="entry name" value="Cytolysin/lectin"/>
</dbReference>
<gene>
    <name evidence="1" type="ORF">VKT23_006568</name>
</gene>
<dbReference type="PANTHER" id="PTHR10622">
    <property type="entry name" value="HET DOMAIN-CONTAINING PROTEIN"/>
    <property type="match status" value="1"/>
</dbReference>
<dbReference type="Proteomes" id="UP001498398">
    <property type="component" value="Unassembled WGS sequence"/>
</dbReference>
<proteinExistence type="predicted"/>
<evidence type="ECO:0000313" key="2">
    <source>
        <dbReference type="Proteomes" id="UP001498398"/>
    </source>
</evidence>
<protein>
    <recommendedName>
        <fullName evidence="3">Vegetative incompatibility protein HET-E-1</fullName>
    </recommendedName>
</protein>
<reference evidence="1 2" key="1">
    <citation type="submission" date="2024-01" db="EMBL/GenBank/DDBJ databases">
        <title>A draft genome for the cacao thread blight pathogen Marasmiellus scandens.</title>
        <authorList>
            <person name="Baruah I.K."/>
            <person name="Leung J."/>
            <person name="Bukari Y."/>
            <person name="Amoako-Attah I."/>
            <person name="Meinhardt L.W."/>
            <person name="Bailey B.A."/>
            <person name="Cohen S.P."/>
        </authorList>
    </citation>
    <scope>NUCLEOTIDE SEQUENCE [LARGE SCALE GENOMIC DNA]</scope>
    <source>
        <strain evidence="1 2">GH-19</strain>
    </source>
</reference>
<name>A0ABR1JNT9_9AGAR</name>
<keyword evidence="2" id="KW-1185">Reference proteome</keyword>
<accession>A0ABR1JNT9</accession>
<sequence length="701" mass="79490">MPSFLTHGPKGRSLFRTCNILRSPNKRLDGVKFRKLNGAEVSEALNSMYQYYLDAEVCYVYLSDFQLKDIQEKESYLDPKSEFRHCRWFSRGWTLQELLAPAYVVFLDHGWEKIGTKYSLRDVISAITSIPCRVLEDGDVGRFSIAQRMSWAAKRKTTKPEDQAYSLMGIFGVNMSPIYGEGGVKAFMRLQQEIIKLSDDRSIFAWIAPPGETEPRGLFAMSPYEFRASGAVSILKADFLGNKSFFSFHNNGLHIQLPLTPIKSDSKNNLFLASLSCQCEGDNTHLSIYLQRSSGDGRYFRHRPSELPCISSVKPENLQELVVIETMLCQIPTRRSPRKRARHCQVKLLPFSRSCAVADTQLYWSKHSSEWATAQEEAVCISYLDTSLTENALGFLVYPTNGSGNSSLISTKHDPTDIPRLKFEAVFKAPQLSTPNPAIMTKTSFPEVQFARLAMLLLSPIRNWFSTTSSPSEMVGHDLVLEERYFEPADRWTGSADSVLTRLKSDGFVVLDIHITAENPEVEVRYVSQEDTCIPLLRERLGEPSIWGCLVPNEVEGLNLKTVFPLDCFQTEHDKKTYISMSGQDSDVFRILTYVNDRQKEAVFVALGFCDSKPWADIGSFVDDPQQLTPEEIWKSYTDDGLRASVRRERRTTTSCSFRDGIMTVTIAERDQLQLGSHIIRIDWQRRRRSPAVDAAGVHAQ</sequence>